<evidence type="ECO:0000256" key="1">
    <source>
        <dbReference type="ARBA" id="ARBA00005854"/>
    </source>
</evidence>
<evidence type="ECO:0000313" key="7">
    <source>
        <dbReference type="EMBL" id="WLD58802.1"/>
    </source>
</evidence>
<feature type="domain" description="D-isomer specific 2-hydroxyacid dehydrogenase NAD-binding" evidence="6">
    <location>
        <begin position="109"/>
        <end position="288"/>
    </location>
</feature>
<dbReference type="Pfam" id="PF02826">
    <property type="entry name" value="2-Hacid_dh_C"/>
    <property type="match status" value="1"/>
</dbReference>
<dbReference type="Gene3D" id="3.40.50.720">
    <property type="entry name" value="NAD(P)-binding Rossmann-like Domain"/>
    <property type="match status" value="2"/>
</dbReference>
<dbReference type="SUPFAM" id="SSF51735">
    <property type="entry name" value="NAD(P)-binding Rossmann-fold domains"/>
    <property type="match status" value="1"/>
</dbReference>
<dbReference type="SUPFAM" id="SSF52283">
    <property type="entry name" value="Formate/glycerate dehydrogenase catalytic domain-like"/>
    <property type="match status" value="1"/>
</dbReference>
<name>A0AB38YHP7_9GAMM</name>
<comment type="similarity">
    <text evidence="1 4">Belongs to the D-isomer specific 2-hydroxyacid dehydrogenase family.</text>
</comment>
<dbReference type="RefSeq" id="WP_304996088.1">
    <property type="nucleotide sequence ID" value="NZ_CP101717.1"/>
</dbReference>
<dbReference type="Pfam" id="PF00389">
    <property type="entry name" value="2-Hacid_dh"/>
    <property type="match status" value="1"/>
</dbReference>
<keyword evidence="3" id="KW-0520">NAD</keyword>
<keyword evidence="2 4" id="KW-0560">Oxidoreductase</keyword>
<gene>
    <name evidence="7" type="ORF">NFC81_03155</name>
</gene>
<dbReference type="InterPro" id="IPR006140">
    <property type="entry name" value="D-isomer_DH_NAD-bd"/>
</dbReference>
<dbReference type="InterPro" id="IPR050418">
    <property type="entry name" value="D-iso_2-hydroxyacid_DH_PdxB"/>
</dbReference>
<organism evidence="7">
    <name type="scientific">Salinispirillum sp. LH 10-3-1</name>
    <dbReference type="NCBI Taxonomy" id="2952525"/>
    <lineage>
        <taxon>Bacteria</taxon>
        <taxon>Pseudomonadati</taxon>
        <taxon>Pseudomonadota</taxon>
        <taxon>Gammaproteobacteria</taxon>
        <taxon>Oceanospirillales</taxon>
        <taxon>Saccharospirillaceae</taxon>
        <taxon>Salinispirillum</taxon>
    </lineage>
</organism>
<evidence type="ECO:0000259" key="6">
    <source>
        <dbReference type="Pfam" id="PF02826"/>
    </source>
</evidence>
<reference evidence="7" key="1">
    <citation type="submission" date="2022-07" db="EMBL/GenBank/DDBJ databases">
        <title>Complete genome sequence of Salinispirillum sp. LH10-3-1 capable of multiple carbohydrate inversion isolated from a soda lake.</title>
        <authorList>
            <person name="Liu J."/>
            <person name="Zhai Y."/>
            <person name="Zhang H."/>
            <person name="Yang H."/>
            <person name="Qu J."/>
            <person name="Li J."/>
        </authorList>
    </citation>
    <scope>NUCLEOTIDE SEQUENCE</scope>
    <source>
        <strain evidence="7">LH 10-3-1</strain>
    </source>
</reference>
<dbReference type="GO" id="GO:0051287">
    <property type="term" value="F:NAD binding"/>
    <property type="evidence" value="ECO:0007669"/>
    <property type="project" value="InterPro"/>
</dbReference>
<dbReference type="InterPro" id="IPR036291">
    <property type="entry name" value="NAD(P)-bd_dom_sf"/>
</dbReference>
<dbReference type="AlphaFoldDB" id="A0AB38YHP7"/>
<dbReference type="PANTHER" id="PTHR43761">
    <property type="entry name" value="D-ISOMER SPECIFIC 2-HYDROXYACID DEHYDROGENASE FAMILY PROTEIN (AFU_ORTHOLOGUE AFUA_1G13630)"/>
    <property type="match status" value="1"/>
</dbReference>
<dbReference type="PROSITE" id="PS00671">
    <property type="entry name" value="D_2_HYDROXYACID_DH_3"/>
    <property type="match status" value="1"/>
</dbReference>
<evidence type="ECO:0000259" key="5">
    <source>
        <dbReference type="Pfam" id="PF00389"/>
    </source>
</evidence>
<evidence type="ECO:0000256" key="4">
    <source>
        <dbReference type="RuleBase" id="RU003719"/>
    </source>
</evidence>
<sequence>MTKHITFLDRGTFADSVEWPTPAFAHTWENHHNSIGDERFTRTAGKAYVLTNKVIIDADLIQRNPQLELVAVTATGVNNVDLDACKAAGVHVCNAQGYARDAVPEWVLAQLLALAQNQTRYRAVQTTSGWVGAEFFHYPVAPIREIGRMTIGILGKGAIGEGVAKRLQAFGSDVRFLEHPGRFEARAGYHVFTTVLGQLDALILCCPLTADNAELVSTDLLQRLKPGAYVINPSRGGLVNESALVAALRSGHLGGAALDVASAEPLRADNPLNAVRDLPNFILTPHIAWSSQEAMTTLMHMTVENLNRFYAGERNFCLV</sequence>
<protein>
    <submittedName>
        <fullName evidence="7">Glycerate dehydrogenase</fullName>
    </submittedName>
</protein>
<feature type="domain" description="D-isomer specific 2-hydroxyacid dehydrogenase catalytic" evidence="5">
    <location>
        <begin position="44"/>
        <end position="314"/>
    </location>
</feature>
<dbReference type="InterPro" id="IPR006139">
    <property type="entry name" value="D-isomer_2_OHA_DH_cat_dom"/>
</dbReference>
<dbReference type="EMBL" id="CP101717">
    <property type="protein sequence ID" value="WLD58802.1"/>
    <property type="molecule type" value="Genomic_DNA"/>
</dbReference>
<evidence type="ECO:0000256" key="2">
    <source>
        <dbReference type="ARBA" id="ARBA00023002"/>
    </source>
</evidence>
<evidence type="ECO:0000256" key="3">
    <source>
        <dbReference type="ARBA" id="ARBA00023027"/>
    </source>
</evidence>
<accession>A0AB38YHP7</accession>
<proteinExistence type="inferred from homology"/>
<dbReference type="GO" id="GO:0016616">
    <property type="term" value="F:oxidoreductase activity, acting on the CH-OH group of donors, NAD or NADP as acceptor"/>
    <property type="evidence" value="ECO:0007669"/>
    <property type="project" value="InterPro"/>
</dbReference>
<dbReference type="InterPro" id="IPR029753">
    <property type="entry name" value="D-isomer_DH_CS"/>
</dbReference>
<dbReference type="PANTHER" id="PTHR43761:SF1">
    <property type="entry name" value="D-ISOMER SPECIFIC 2-HYDROXYACID DEHYDROGENASE CATALYTIC DOMAIN-CONTAINING PROTEIN-RELATED"/>
    <property type="match status" value="1"/>
</dbReference>